<feature type="non-terminal residue" evidence="2">
    <location>
        <position position="1"/>
    </location>
</feature>
<evidence type="ECO:0000313" key="3">
    <source>
        <dbReference type="Proteomes" id="UP000053342"/>
    </source>
</evidence>
<dbReference type="Proteomes" id="UP000053342">
    <property type="component" value="Unassembled WGS sequence"/>
</dbReference>
<keyword evidence="3" id="KW-1185">Reference proteome</keyword>
<evidence type="ECO:0000313" key="2">
    <source>
        <dbReference type="EMBL" id="KIW44560.1"/>
    </source>
</evidence>
<dbReference type="VEuPathDB" id="FungiDB:PV06_03020"/>
<gene>
    <name evidence="2" type="ORF">PV06_03020</name>
</gene>
<dbReference type="AlphaFoldDB" id="A0A0D2DQ16"/>
<protein>
    <submittedName>
        <fullName evidence="2">Uncharacterized protein</fullName>
    </submittedName>
</protein>
<dbReference type="RefSeq" id="XP_016264776.1">
    <property type="nucleotide sequence ID" value="XM_016403771.1"/>
</dbReference>
<sequence length="122" mass="14196">TYKVAYMYSTVGLLRTARKRSRPPTAPSMPYHRPRSMLPPHLTLEQITRERRHRWDDQPCACSDDISPIRCLEVNSDHDAVAAPINSLSHPTRQDIRSQVRFESYLRTAESRPRTNPFRPVL</sequence>
<dbReference type="EMBL" id="KN847334">
    <property type="protein sequence ID" value="KIW44560.1"/>
    <property type="molecule type" value="Genomic_DNA"/>
</dbReference>
<name>A0A0D2DQ16_9EURO</name>
<dbReference type="HOGENOM" id="CLU_2032084_0_0_1"/>
<accession>A0A0D2DQ16</accession>
<feature type="region of interest" description="Disordered" evidence="1">
    <location>
        <begin position="19"/>
        <end position="38"/>
    </location>
</feature>
<dbReference type="GeneID" id="27355094"/>
<evidence type="ECO:0000256" key="1">
    <source>
        <dbReference type="SAM" id="MobiDB-lite"/>
    </source>
</evidence>
<proteinExistence type="predicted"/>
<organism evidence="2 3">
    <name type="scientific">Exophiala oligosperma</name>
    <dbReference type="NCBI Taxonomy" id="215243"/>
    <lineage>
        <taxon>Eukaryota</taxon>
        <taxon>Fungi</taxon>
        <taxon>Dikarya</taxon>
        <taxon>Ascomycota</taxon>
        <taxon>Pezizomycotina</taxon>
        <taxon>Eurotiomycetes</taxon>
        <taxon>Chaetothyriomycetidae</taxon>
        <taxon>Chaetothyriales</taxon>
        <taxon>Herpotrichiellaceae</taxon>
        <taxon>Exophiala</taxon>
    </lineage>
</organism>
<reference evidence="2 3" key="1">
    <citation type="submission" date="2015-01" db="EMBL/GenBank/DDBJ databases">
        <title>The Genome Sequence of Exophiala oligosperma CBS72588.</title>
        <authorList>
            <consortium name="The Broad Institute Genomics Platform"/>
            <person name="Cuomo C."/>
            <person name="de Hoog S."/>
            <person name="Gorbushina A."/>
            <person name="Stielow B."/>
            <person name="Teixiera M."/>
            <person name="Abouelleil A."/>
            <person name="Chapman S.B."/>
            <person name="Priest M."/>
            <person name="Young S.K."/>
            <person name="Wortman J."/>
            <person name="Nusbaum C."/>
            <person name="Birren B."/>
        </authorList>
    </citation>
    <scope>NUCLEOTIDE SEQUENCE [LARGE SCALE GENOMIC DNA]</scope>
    <source>
        <strain evidence="2 3">CBS 72588</strain>
    </source>
</reference>